<dbReference type="Gene3D" id="3.40.190.290">
    <property type="match status" value="1"/>
</dbReference>
<accession>A0A560AP01</accession>
<evidence type="ECO:0000256" key="1">
    <source>
        <dbReference type="ARBA" id="ARBA00009437"/>
    </source>
</evidence>
<dbReference type="InterPro" id="IPR005119">
    <property type="entry name" value="LysR_subst-bd"/>
</dbReference>
<evidence type="ECO:0000256" key="3">
    <source>
        <dbReference type="ARBA" id="ARBA00023125"/>
    </source>
</evidence>
<dbReference type="GO" id="GO:0043565">
    <property type="term" value="F:sequence-specific DNA binding"/>
    <property type="evidence" value="ECO:0007669"/>
    <property type="project" value="TreeGrafter"/>
</dbReference>
<dbReference type="PANTHER" id="PTHR30537:SF71">
    <property type="entry name" value="TRANSCRIPTIONAL REGULATORY PROTEIN"/>
    <property type="match status" value="1"/>
</dbReference>
<feature type="domain" description="HTH lysR-type" evidence="5">
    <location>
        <begin position="37"/>
        <end position="90"/>
    </location>
</feature>
<dbReference type="AlphaFoldDB" id="A0A560AP01"/>
<protein>
    <submittedName>
        <fullName evidence="6">LysR family transcriptional regulator</fullName>
    </submittedName>
</protein>
<reference evidence="6 7" key="1">
    <citation type="submission" date="2019-06" db="EMBL/GenBank/DDBJ databases">
        <title>Genomic Encyclopedia of Type Strains, Phase IV (KMG-V): Genome sequencing to study the core and pangenomes of soil and plant-associated prokaryotes.</title>
        <authorList>
            <person name="Whitman W."/>
        </authorList>
    </citation>
    <scope>NUCLEOTIDE SEQUENCE [LARGE SCALE GENOMIC DNA]</scope>
    <source>
        <strain evidence="6 7">BR 11796</strain>
    </source>
</reference>
<dbReference type="InterPro" id="IPR000847">
    <property type="entry name" value="LysR_HTH_N"/>
</dbReference>
<organism evidence="6 7">
    <name type="scientific">Azospirillum brasilense</name>
    <dbReference type="NCBI Taxonomy" id="192"/>
    <lineage>
        <taxon>Bacteria</taxon>
        <taxon>Pseudomonadati</taxon>
        <taxon>Pseudomonadota</taxon>
        <taxon>Alphaproteobacteria</taxon>
        <taxon>Rhodospirillales</taxon>
        <taxon>Azospirillaceae</taxon>
        <taxon>Azospirillum</taxon>
    </lineage>
</organism>
<dbReference type="GO" id="GO:0003700">
    <property type="term" value="F:DNA-binding transcription factor activity"/>
    <property type="evidence" value="ECO:0007669"/>
    <property type="project" value="InterPro"/>
</dbReference>
<keyword evidence="2" id="KW-0805">Transcription regulation</keyword>
<dbReference type="FunFam" id="1.10.10.10:FF:000001">
    <property type="entry name" value="LysR family transcriptional regulator"/>
    <property type="match status" value="1"/>
</dbReference>
<dbReference type="Proteomes" id="UP000316083">
    <property type="component" value="Unassembled WGS sequence"/>
</dbReference>
<dbReference type="InterPro" id="IPR036390">
    <property type="entry name" value="WH_DNA-bd_sf"/>
</dbReference>
<comment type="caution">
    <text evidence="6">The sequence shown here is derived from an EMBL/GenBank/DDBJ whole genome shotgun (WGS) entry which is preliminary data.</text>
</comment>
<gene>
    <name evidence="6" type="ORF">FBZ82_11672</name>
</gene>
<evidence type="ECO:0000259" key="5">
    <source>
        <dbReference type="PROSITE" id="PS50931"/>
    </source>
</evidence>
<dbReference type="PANTHER" id="PTHR30537">
    <property type="entry name" value="HTH-TYPE TRANSCRIPTIONAL REGULATOR"/>
    <property type="match status" value="1"/>
</dbReference>
<name>A0A560AP01_AZOBR</name>
<dbReference type="GO" id="GO:0006351">
    <property type="term" value="P:DNA-templated transcription"/>
    <property type="evidence" value="ECO:0007669"/>
    <property type="project" value="TreeGrafter"/>
</dbReference>
<keyword evidence="3" id="KW-0238">DNA-binding</keyword>
<keyword evidence="4" id="KW-0804">Transcription</keyword>
<dbReference type="InterPro" id="IPR058163">
    <property type="entry name" value="LysR-type_TF_proteobact-type"/>
</dbReference>
<dbReference type="PROSITE" id="PS50931">
    <property type="entry name" value="HTH_LYSR"/>
    <property type="match status" value="1"/>
</dbReference>
<dbReference type="InterPro" id="IPR036388">
    <property type="entry name" value="WH-like_DNA-bd_sf"/>
</dbReference>
<dbReference type="SUPFAM" id="SSF46785">
    <property type="entry name" value="Winged helix' DNA-binding domain"/>
    <property type="match status" value="1"/>
</dbReference>
<evidence type="ECO:0000313" key="7">
    <source>
        <dbReference type="Proteomes" id="UP000316083"/>
    </source>
</evidence>
<sequence length="328" mass="36579">MSQKDGMRNAVRFRMIVSLNDKMGERAHPMSDSRAWDMRVFLRVAALGSFSAAGREVGMTPSSTAKLVTRLEERLGVRLVERSTRRLRLTAEGELYRERAESLLGDLDAMEAEVAGGARSPTGLIRISVSVPFGRHCLLPLLPDFTLAYPGIRLDLTLTDEVVDLYAARTDVAFRAGRLSDSALLAVRLGDVRRRIVASPDYLERMGTPLSAADLERHDCLGFNFRRAAAVWPLKSGGRLVDREIDTRIVANNGETVRHMALLGLGLARLAEYHIRLDLAAGRLVSVLDDVLVDREEIHAVYTGRERVPHRVRAFLDHMTPRMRACLQ</sequence>
<dbReference type="SUPFAM" id="SSF53850">
    <property type="entry name" value="Periplasmic binding protein-like II"/>
    <property type="match status" value="1"/>
</dbReference>
<proteinExistence type="inferred from homology"/>
<evidence type="ECO:0000313" key="6">
    <source>
        <dbReference type="EMBL" id="TWA62059.1"/>
    </source>
</evidence>
<dbReference type="EMBL" id="VITF01000016">
    <property type="protein sequence ID" value="TWA62059.1"/>
    <property type="molecule type" value="Genomic_DNA"/>
</dbReference>
<dbReference type="FunFam" id="3.40.190.290:FF:000001">
    <property type="entry name" value="Transcriptional regulator, LysR family"/>
    <property type="match status" value="1"/>
</dbReference>
<evidence type="ECO:0000256" key="4">
    <source>
        <dbReference type="ARBA" id="ARBA00023163"/>
    </source>
</evidence>
<dbReference type="Gene3D" id="1.10.10.10">
    <property type="entry name" value="Winged helix-like DNA-binding domain superfamily/Winged helix DNA-binding domain"/>
    <property type="match status" value="1"/>
</dbReference>
<dbReference type="Pfam" id="PF00126">
    <property type="entry name" value="HTH_1"/>
    <property type="match status" value="1"/>
</dbReference>
<comment type="similarity">
    <text evidence="1">Belongs to the LysR transcriptional regulatory family.</text>
</comment>
<evidence type="ECO:0000256" key="2">
    <source>
        <dbReference type="ARBA" id="ARBA00023015"/>
    </source>
</evidence>
<dbReference type="Pfam" id="PF03466">
    <property type="entry name" value="LysR_substrate"/>
    <property type="match status" value="1"/>
</dbReference>